<dbReference type="EMBL" id="UINC01113798">
    <property type="protein sequence ID" value="SVC83650.1"/>
    <property type="molecule type" value="Genomic_DNA"/>
</dbReference>
<dbReference type="InterPro" id="IPR023408">
    <property type="entry name" value="MscS_beta-dom_sf"/>
</dbReference>
<feature type="transmembrane region" description="Helical" evidence="7">
    <location>
        <begin position="166"/>
        <end position="185"/>
    </location>
</feature>
<dbReference type="InterPro" id="IPR045275">
    <property type="entry name" value="MscS_archaea/bacteria_type"/>
</dbReference>
<dbReference type="SUPFAM" id="SSF82861">
    <property type="entry name" value="Mechanosensitive channel protein MscS (YggB), transmembrane region"/>
    <property type="match status" value="1"/>
</dbReference>
<keyword evidence="4 7" id="KW-0812">Transmembrane</keyword>
<comment type="subcellular location">
    <subcellularLocation>
        <location evidence="1">Cell membrane</location>
        <topology evidence="1">Multi-pass membrane protein</topology>
    </subcellularLocation>
</comment>
<dbReference type="InterPro" id="IPR010920">
    <property type="entry name" value="LSM_dom_sf"/>
</dbReference>
<dbReference type="Gene3D" id="1.10.287.1260">
    <property type="match status" value="1"/>
</dbReference>
<dbReference type="Pfam" id="PF00924">
    <property type="entry name" value="MS_channel_2nd"/>
    <property type="match status" value="1"/>
</dbReference>
<sequence length="250" mass="27915">MLPEIIKTSELWGPLSALTIFILMLILAITTQVILQLLIRKRRKTSENSIDLEILESIKGPLVLFFIILAPVLGFIILTRIEADLWINLAGLDVWARKLWILIIIFEISYVASKISQILMQWYVRKLSTSETTKLETKLLPPIKRILPLTIYTVATLIALDQLNIAISPLLAGFGIGGLAVALAVQPTLSNFFAGTYLVSEGQLKEGDFIELEGGPSGYIEEVGWRSTKIKNRFNNLVIIPNSKMIDSIL</sequence>
<evidence type="ECO:0000256" key="1">
    <source>
        <dbReference type="ARBA" id="ARBA00004651"/>
    </source>
</evidence>
<proteinExistence type="inferred from homology"/>
<dbReference type="InterPro" id="IPR006685">
    <property type="entry name" value="MscS_channel_2nd"/>
</dbReference>
<dbReference type="PANTHER" id="PTHR30221">
    <property type="entry name" value="SMALL-CONDUCTANCE MECHANOSENSITIVE CHANNEL"/>
    <property type="match status" value="1"/>
</dbReference>
<protein>
    <recommendedName>
        <fullName evidence="11">Mechanosensitive ion channel inner membrane domain-containing protein</fullName>
    </recommendedName>
</protein>
<feature type="transmembrane region" description="Helical" evidence="7">
    <location>
        <begin position="12"/>
        <end position="39"/>
    </location>
</feature>
<gene>
    <name evidence="10" type="ORF">METZ01_LOCUS336504</name>
</gene>
<dbReference type="InterPro" id="IPR049142">
    <property type="entry name" value="MS_channel_1st"/>
</dbReference>
<accession>A0A382QFA6</accession>
<evidence type="ECO:0008006" key="11">
    <source>
        <dbReference type="Google" id="ProtNLM"/>
    </source>
</evidence>
<name>A0A382QFA6_9ZZZZ</name>
<organism evidence="10">
    <name type="scientific">marine metagenome</name>
    <dbReference type="NCBI Taxonomy" id="408172"/>
    <lineage>
        <taxon>unclassified sequences</taxon>
        <taxon>metagenomes</taxon>
        <taxon>ecological metagenomes</taxon>
    </lineage>
</organism>
<feature type="transmembrane region" description="Helical" evidence="7">
    <location>
        <begin position="60"/>
        <end position="79"/>
    </location>
</feature>
<dbReference type="AlphaFoldDB" id="A0A382QFA6"/>
<dbReference type="GO" id="GO:0008381">
    <property type="term" value="F:mechanosensitive monoatomic ion channel activity"/>
    <property type="evidence" value="ECO:0007669"/>
    <property type="project" value="InterPro"/>
</dbReference>
<evidence type="ECO:0000256" key="6">
    <source>
        <dbReference type="ARBA" id="ARBA00023136"/>
    </source>
</evidence>
<keyword evidence="3" id="KW-1003">Cell membrane</keyword>
<dbReference type="InterPro" id="IPR011014">
    <property type="entry name" value="MscS_channel_TM-2"/>
</dbReference>
<feature type="domain" description="Mechanosensitive ion channel transmembrane helices 2/3" evidence="9">
    <location>
        <begin position="149"/>
        <end position="186"/>
    </location>
</feature>
<dbReference type="PANTHER" id="PTHR30221:SF1">
    <property type="entry name" value="SMALL-CONDUCTANCE MECHANOSENSITIVE CHANNEL"/>
    <property type="match status" value="1"/>
</dbReference>
<evidence type="ECO:0000259" key="9">
    <source>
        <dbReference type="Pfam" id="PF21088"/>
    </source>
</evidence>
<feature type="transmembrane region" description="Helical" evidence="7">
    <location>
        <begin position="99"/>
        <end position="123"/>
    </location>
</feature>
<dbReference type="Pfam" id="PF21088">
    <property type="entry name" value="MS_channel_1st"/>
    <property type="match status" value="1"/>
</dbReference>
<comment type="similarity">
    <text evidence="2">Belongs to the MscS (TC 1.A.23) family.</text>
</comment>
<evidence type="ECO:0000256" key="2">
    <source>
        <dbReference type="ARBA" id="ARBA00008017"/>
    </source>
</evidence>
<feature type="domain" description="Mechanosensitive ion channel MscS" evidence="8">
    <location>
        <begin position="188"/>
        <end position="247"/>
    </location>
</feature>
<feature type="non-terminal residue" evidence="10">
    <location>
        <position position="250"/>
    </location>
</feature>
<keyword evidence="5 7" id="KW-1133">Transmembrane helix</keyword>
<dbReference type="Gene3D" id="2.30.30.60">
    <property type="match status" value="1"/>
</dbReference>
<evidence type="ECO:0000256" key="3">
    <source>
        <dbReference type="ARBA" id="ARBA00022475"/>
    </source>
</evidence>
<reference evidence="10" key="1">
    <citation type="submission" date="2018-05" db="EMBL/GenBank/DDBJ databases">
        <authorList>
            <person name="Lanie J.A."/>
            <person name="Ng W.-L."/>
            <person name="Kazmierczak K.M."/>
            <person name="Andrzejewski T.M."/>
            <person name="Davidsen T.M."/>
            <person name="Wayne K.J."/>
            <person name="Tettelin H."/>
            <person name="Glass J.I."/>
            <person name="Rusch D."/>
            <person name="Podicherti R."/>
            <person name="Tsui H.-C.T."/>
            <person name="Winkler M.E."/>
        </authorList>
    </citation>
    <scope>NUCLEOTIDE SEQUENCE</scope>
</reference>
<keyword evidence="6 7" id="KW-0472">Membrane</keyword>
<evidence type="ECO:0000259" key="8">
    <source>
        <dbReference type="Pfam" id="PF00924"/>
    </source>
</evidence>
<dbReference type="GO" id="GO:0005886">
    <property type="term" value="C:plasma membrane"/>
    <property type="evidence" value="ECO:0007669"/>
    <property type="project" value="UniProtKB-SubCell"/>
</dbReference>
<evidence type="ECO:0000256" key="5">
    <source>
        <dbReference type="ARBA" id="ARBA00022989"/>
    </source>
</evidence>
<dbReference type="SUPFAM" id="SSF50182">
    <property type="entry name" value="Sm-like ribonucleoproteins"/>
    <property type="match status" value="1"/>
</dbReference>
<evidence type="ECO:0000256" key="4">
    <source>
        <dbReference type="ARBA" id="ARBA00022692"/>
    </source>
</evidence>
<evidence type="ECO:0000313" key="10">
    <source>
        <dbReference type="EMBL" id="SVC83650.1"/>
    </source>
</evidence>
<evidence type="ECO:0000256" key="7">
    <source>
        <dbReference type="SAM" id="Phobius"/>
    </source>
</evidence>
<feature type="non-terminal residue" evidence="10">
    <location>
        <position position="1"/>
    </location>
</feature>